<comment type="caution">
    <text evidence="4">The sequence shown here is derived from an EMBL/GenBank/DDBJ whole genome shotgun (WGS) entry which is preliminary data.</text>
</comment>
<dbReference type="GO" id="GO:1904680">
    <property type="term" value="F:peptide transmembrane transporter activity"/>
    <property type="evidence" value="ECO:0007669"/>
    <property type="project" value="TreeGrafter"/>
</dbReference>
<evidence type="ECO:0000313" key="4">
    <source>
        <dbReference type="EMBL" id="TYA13549.1"/>
    </source>
</evidence>
<dbReference type="PANTHER" id="PTHR30290">
    <property type="entry name" value="PERIPLASMIC BINDING COMPONENT OF ABC TRANSPORTER"/>
    <property type="match status" value="1"/>
</dbReference>
<dbReference type="Pfam" id="PF12793">
    <property type="entry name" value="SgrR_N"/>
    <property type="match status" value="1"/>
</dbReference>
<sequence length="605" mass="69552">MLSTNDYYFLKLRQVYRHCPNHQEIPVSSQELAGIFVCTPRNVKLIVNKLVEDGLLDFRPGRGRGNTSKLIFYREFDSFLLLKTEALLKEQAIGEALELVKEFGEGTEADRFLVGWVNSFFGYKKLQAPHQEAQDALVIPIYRTITTLDPTRVIFDSDAHLIMQAFDTLVKYDAEREAFSGALAHAWETNGSYTEWLFHLRKGVVFHNGRPLTAEAVKQSFARLFDSPHRWVVDDIDVMEVKSRHALLFRLKRPNALFLHFVAFTPASVVDTSGISDGFVRFSVGTGPFVLEKITPDHCILSAFDAYYGYRPHLDRIEVVRVSEYFKESLDGSGQLFMNLGEGQLPPFPTRLGQSEARYSGTNVLTLNMRKKGPLQNKSFRRVLDRMIDREALLALGGIRHEIACGFPFSETAGRARNVNASTLSSAADWGQELRDAGYLGETLVLTTYQRHEPDAVCIRETLLRYGVRIQLQILDWADVPNPEILRRTDMLLFEATPHEGVISLFDLFLFEWGFIYPFLDPEHRHRLEDYVNRLKNEEDPAARFREYKEMEQYFADEGAMLFLVHKIIDITYDSSLEGVAFTSRGWADFRELWYRHEQVQNEQA</sequence>
<evidence type="ECO:0000259" key="3">
    <source>
        <dbReference type="Pfam" id="PF12793"/>
    </source>
</evidence>
<dbReference type="SUPFAM" id="SSF53850">
    <property type="entry name" value="Periplasmic binding protein-like II"/>
    <property type="match status" value="1"/>
</dbReference>
<dbReference type="InterPro" id="IPR000914">
    <property type="entry name" value="SBP_5_dom"/>
</dbReference>
<dbReference type="GO" id="GO:0003677">
    <property type="term" value="F:DNA binding"/>
    <property type="evidence" value="ECO:0007669"/>
    <property type="project" value="UniProtKB-KW"/>
</dbReference>
<feature type="domain" description="Transcriptional regulator SgrR N-terminal HTH" evidence="3">
    <location>
        <begin position="9"/>
        <end position="102"/>
    </location>
</feature>
<keyword evidence="5" id="KW-1185">Reference proteome</keyword>
<dbReference type="Gene3D" id="3.10.105.10">
    <property type="entry name" value="Dipeptide-binding Protein, Domain 3"/>
    <property type="match status" value="1"/>
</dbReference>
<gene>
    <name evidence="4" type="ORF">FRY98_12950</name>
</gene>
<evidence type="ECO:0008006" key="6">
    <source>
        <dbReference type="Google" id="ProtNLM"/>
    </source>
</evidence>
<evidence type="ECO:0000256" key="1">
    <source>
        <dbReference type="ARBA" id="ARBA00023125"/>
    </source>
</evidence>
<evidence type="ECO:0000259" key="2">
    <source>
        <dbReference type="Pfam" id="PF00496"/>
    </source>
</evidence>
<feature type="domain" description="Solute-binding protein family 5" evidence="2">
    <location>
        <begin position="180"/>
        <end position="495"/>
    </location>
</feature>
<dbReference type="EMBL" id="VSDO01000002">
    <property type="protein sequence ID" value="TYA13549.1"/>
    <property type="molecule type" value="Genomic_DNA"/>
</dbReference>
<evidence type="ECO:0000313" key="5">
    <source>
        <dbReference type="Proteomes" id="UP000325218"/>
    </source>
</evidence>
<dbReference type="OrthoDB" id="5894719at2"/>
<protein>
    <recommendedName>
        <fullName evidence="6">SgrR family transcriptional regulator</fullName>
    </recommendedName>
</protein>
<dbReference type="InterPro" id="IPR025370">
    <property type="entry name" value="SgrR_HTH_N"/>
</dbReference>
<accession>A0A5D0CUH8</accession>
<organism evidence="4 5">
    <name type="scientific">Paenibacillus faecis</name>
    <dbReference type="NCBI Taxonomy" id="862114"/>
    <lineage>
        <taxon>Bacteria</taxon>
        <taxon>Bacillati</taxon>
        <taxon>Bacillota</taxon>
        <taxon>Bacilli</taxon>
        <taxon>Bacillales</taxon>
        <taxon>Paenibacillaceae</taxon>
        <taxon>Paenibacillus</taxon>
    </lineage>
</organism>
<dbReference type="Gene3D" id="3.40.190.10">
    <property type="entry name" value="Periplasmic binding protein-like II"/>
    <property type="match status" value="1"/>
</dbReference>
<dbReference type="Proteomes" id="UP000325218">
    <property type="component" value="Unassembled WGS sequence"/>
</dbReference>
<dbReference type="AlphaFoldDB" id="A0A5D0CUH8"/>
<dbReference type="GO" id="GO:0015833">
    <property type="term" value="P:peptide transport"/>
    <property type="evidence" value="ECO:0007669"/>
    <property type="project" value="TreeGrafter"/>
</dbReference>
<dbReference type="RefSeq" id="WP_148452332.1">
    <property type="nucleotide sequence ID" value="NZ_VSDO01000002.1"/>
</dbReference>
<dbReference type="InterPro" id="IPR039424">
    <property type="entry name" value="SBP_5"/>
</dbReference>
<reference evidence="4 5" key="1">
    <citation type="submission" date="2019-08" db="EMBL/GenBank/DDBJ databases">
        <title>Genome sequencing of Paenibacillus faecis DSM 23593(T).</title>
        <authorList>
            <person name="Kook J.-K."/>
            <person name="Park S.-N."/>
            <person name="Lim Y.K."/>
        </authorList>
    </citation>
    <scope>NUCLEOTIDE SEQUENCE [LARGE SCALE GENOMIC DNA]</scope>
    <source>
        <strain evidence="4 5">DSM 23593</strain>
    </source>
</reference>
<keyword evidence="1" id="KW-0238">DNA-binding</keyword>
<dbReference type="Pfam" id="PF00496">
    <property type="entry name" value="SBP_bac_5"/>
    <property type="match status" value="1"/>
</dbReference>
<dbReference type="PANTHER" id="PTHR30290:SF72">
    <property type="entry name" value="HTH-TYPE TRANSCRIPTIONAL REGULATOR SGRR"/>
    <property type="match status" value="1"/>
</dbReference>
<name>A0A5D0CUH8_9BACL</name>
<proteinExistence type="predicted"/>